<protein>
    <recommendedName>
        <fullName evidence="1">MADF domain-containing protein</fullName>
    </recommendedName>
</protein>
<dbReference type="PROSITE" id="PS51029">
    <property type="entry name" value="MADF"/>
    <property type="match status" value="1"/>
</dbReference>
<dbReference type="PANTHER" id="PTHR12243">
    <property type="entry name" value="MADF DOMAIN TRANSCRIPTION FACTOR"/>
    <property type="match status" value="1"/>
</dbReference>
<feature type="domain" description="MADF" evidence="1">
    <location>
        <begin position="56"/>
        <end position="150"/>
    </location>
</feature>
<accession>A0A2A4JTL3</accession>
<dbReference type="AlphaFoldDB" id="A0A2A4JTL3"/>
<comment type="caution">
    <text evidence="2">The sequence shown here is derived from an EMBL/GenBank/DDBJ whole genome shotgun (WGS) entry which is preliminary data.</text>
</comment>
<dbReference type="InterPro" id="IPR039353">
    <property type="entry name" value="TF_Adf1"/>
</dbReference>
<proteinExistence type="predicted"/>
<dbReference type="PANTHER" id="PTHR12243:SF67">
    <property type="entry name" value="COREPRESSOR OF PANGOLIN, ISOFORM A-RELATED"/>
    <property type="match status" value="1"/>
</dbReference>
<name>A0A2A4JTL3_HELVI</name>
<evidence type="ECO:0000313" key="2">
    <source>
        <dbReference type="EMBL" id="PCG75377.1"/>
    </source>
</evidence>
<dbReference type="EMBL" id="NWSH01000604">
    <property type="protein sequence ID" value="PCG75377.1"/>
    <property type="molecule type" value="Genomic_DNA"/>
</dbReference>
<dbReference type="GO" id="GO:0005667">
    <property type="term" value="C:transcription regulator complex"/>
    <property type="evidence" value="ECO:0007669"/>
    <property type="project" value="TreeGrafter"/>
</dbReference>
<organism evidence="2">
    <name type="scientific">Heliothis virescens</name>
    <name type="common">Tobacco budworm moth</name>
    <dbReference type="NCBI Taxonomy" id="7102"/>
    <lineage>
        <taxon>Eukaryota</taxon>
        <taxon>Metazoa</taxon>
        <taxon>Ecdysozoa</taxon>
        <taxon>Arthropoda</taxon>
        <taxon>Hexapoda</taxon>
        <taxon>Insecta</taxon>
        <taxon>Pterygota</taxon>
        <taxon>Neoptera</taxon>
        <taxon>Endopterygota</taxon>
        <taxon>Lepidoptera</taxon>
        <taxon>Glossata</taxon>
        <taxon>Ditrysia</taxon>
        <taxon>Noctuoidea</taxon>
        <taxon>Noctuidae</taxon>
        <taxon>Heliothinae</taxon>
        <taxon>Heliothis</taxon>
    </lineage>
</organism>
<evidence type="ECO:0000259" key="1">
    <source>
        <dbReference type="PROSITE" id="PS51029"/>
    </source>
</evidence>
<sequence>MRQETAPRPLLQLYLPLPATARPSRTRLTVAVAASYSRPRVRPREQRHKMAEKTERLIETIRSYPILYDTAHDDYKNKHLKDKIWDKIADALRDVGGGDSVKSKWKNLRDSYGKYLRAQNETITATNRHVERYKTWPWGKQMEFLQPYLEFAGSDSNAKASRLKNKSRRMLASPDPLIDDTYATQSHESEVDKVISYFTKRDQNNSRADIADLDETDLIFLGYARTIKKMKLQRQATLKFEIAKLIMEAEVEQAQESCGSVPDLKHIIIHPSLSP</sequence>
<dbReference type="Pfam" id="PF10545">
    <property type="entry name" value="MADF_DNA_bdg"/>
    <property type="match status" value="1"/>
</dbReference>
<dbReference type="SMART" id="SM00595">
    <property type="entry name" value="MADF"/>
    <property type="match status" value="1"/>
</dbReference>
<reference evidence="2" key="1">
    <citation type="submission" date="2017-09" db="EMBL/GenBank/DDBJ databases">
        <title>Contemporary evolution of a Lepidopteran species, Heliothis virescens, in response to modern agricultural practices.</title>
        <authorList>
            <person name="Fritz M.L."/>
            <person name="Deyonke A.M."/>
            <person name="Papanicolaou A."/>
            <person name="Micinski S."/>
            <person name="Westbrook J."/>
            <person name="Gould F."/>
        </authorList>
    </citation>
    <scope>NUCLEOTIDE SEQUENCE [LARGE SCALE GENOMIC DNA]</scope>
    <source>
        <strain evidence="2">HvINT-</strain>
        <tissue evidence="2">Whole body</tissue>
    </source>
</reference>
<gene>
    <name evidence="2" type="ORF">B5V51_11806</name>
</gene>
<dbReference type="InterPro" id="IPR006578">
    <property type="entry name" value="MADF-dom"/>
</dbReference>
<dbReference type="GO" id="GO:0006357">
    <property type="term" value="P:regulation of transcription by RNA polymerase II"/>
    <property type="evidence" value="ECO:0007669"/>
    <property type="project" value="TreeGrafter"/>
</dbReference>
<dbReference type="GO" id="GO:0005634">
    <property type="term" value="C:nucleus"/>
    <property type="evidence" value="ECO:0007669"/>
    <property type="project" value="TreeGrafter"/>
</dbReference>